<sequence length="643" mass="70679">MRIGHNGSSQVEEMLPIELKHGWLFDLFDMSKGKITAPPGVHFGKASRKHSTVFLRASNAILSTKASGLLAFFLIAALPKQGVRRVLVDTAPLLSVAQALLRVTAVYGFWSQSPPASSFSSYGGLDALSRLNKQDLVIISASTSGGLATRLIDLGASAPLVVTLFSLAESLNGTDSPIICDLAYKPGRTFGYLPIENQTQGSCQWCDKGYLLAPLEGDQFLLEKRSVKRLRISKPDQTAEARKLLERWTRRGYFKLVPYGSIAPKSHLVFDADLAIKDDNDLRAKLVRHLRRYAPTPLQIVVLIGLTDATYEGLIADAGLTSIYAEAEVIDVGQVSTMQAKHGAGVLVLVGSLNDHALIRGINAQLRTKASHGCVTYLAAFTFADSKKNLTDLEMFLTYGEHGKETFTFKSAENLFLPWRAAERSSWDDERALLQQIKSESQLAPELATRLDLLESAGVMDGTLFLPGKDNRTLTIAPDFVYLDTEFEREKISQADIFLVVSNLLAVARMGGLQSGLPQTHHQWAQSVYGQVLIDLPTVCPRNFRDYNDAVLRASFIRAASKQELNYAVDEDCSGEVLDVLLAELASWPNDKGDSLPELLMALATGRLQLMAADEARLIANLNTTELPDYLVQLRDAWIKRRA</sequence>
<dbReference type="EMBL" id="AP024238">
    <property type="protein sequence ID" value="BCO26587.1"/>
    <property type="molecule type" value="Genomic_DNA"/>
</dbReference>
<protein>
    <submittedName>
        <fullName evidence="1">Uncharacterized protein</fullName>
    </submittedName>
</protein>
<gene>
    <name evidence="1" type="ORF">MIZ03_1470</name>
</gene>
<organism evidence="1 2">
    <name type="scientific">Rhodoferax lithotrophicus</name>
    <dbReference type="NCBI Taxonomy" id="2798804"/>
    <lineage>
        <taxon>Bacteria</taxon>
        <taxon>Pseudomonadati</taxon>
        <taxon>Pseudomonadota</taxon>
        <taxon>Betaproteobacteria</taxon>
        <taxon>Burkholderiales</taxon>
        <taxon>Comamonadaceae</taxon>
        <taxon>Rhodoferax</taxon>
    </lineage>
</organism>
<keyword evidence="2" id="KW-1185">Reference proteome</keyword>
<evidence type="ECO:0000313" key="2">
    <source>
        <dbReference type="Proteomes" id="UP000824366"/>
    </source>
</evidence>
<reference evidence="1 2" key="1">
    <citation type="journal article" date="2021" name="Microbiol. Spectr.">
        <title>A Single Bacterium Capable of Oxidation and Reduction of Iron at Circumneutral pH.</title>
        <authorList>
            <person name="Kato S."/>
            <person name="Ohkuma M."/>
        </authorList>
    </citation>
    <scope>NUCLEOTIDE SEQUENCE [LARGE SCALE GENOMIC DNA]</scope>
    <source>
        <strain evidence="1 2">MIZ03</strain>
    </source>
</reference>
<evidence type="ECO:0000313" key="1">
    <source>
        <dbReference type="EMBL" id="BCO26587.1"/>
    </source>
</evidence>
<accession>A0ABM7MK66</accession>
<proteinExistence type="predicted"/>
<dbReference type="Proteomes" id="UP000824366">
    <property type="component" value="Chromosome"/>
</dbReference>
<name>A0ABM7MK66_9BURK</name>